<dbReference type="EMBL" id="AZBU02000005">
    <property type="protein sequence ID" value="TKR76874.1"/>
    <property type="molecule type" value="Genomic_DNA"/>
</dbReference>
<evidence type="ECO:0000259" key="3">
    <source>
        <dbReference type="Pfam" id="PF01431"/>
    </source>
</evidence>
<dbReference type="GO" id="GO:0005886">
    <property type="term" value="C:plasma membrane"/>
    <property type="evidence" value="ECO:0007669"/>
    <property type="project" value="TreeGrafter"/>
</dbReference>
<reference evidence="4 5" key="2">
    <citation type="journal article" date="2019" name="G3 (Bethesda)">
        <title>Hybrid Assembly of the Genome of the Entomopathogenic Nematode Steinernema carpocapsae Identifies the X-Chromosome.</title>
        <authorList>
            <person name="Serra L."/>
            <person name="Macchietto M."/>
            <person name="Macias-Munoz A."/>
            <person name="McGill C.J."/>
            <person name="Rodriguez I.M."/>
            <person name="Rodriguez B."/>
            <person name="Murad R."/>
            <person name="Mortazavi A."/>
        </authorList>
    </citation>
    <scope>NUCLEOTIDE SEQUENCE [LARGE SCALE GENOMIC DNA]</scope>
    <source>
        <strain evidence="4 5">ALL</strain>
    </source>
</reference>
<proteinExistence type="predicted"/>
<feature type="region of interest" description="Disordered" evidence="1">
    <location>
        <begin position="596"/>
        <end position="668"/>
    </location>
</feature>
<feature type="signal peptide" evidence="2">
    <location>
        <begin position="1"/>
        <end position="18"/>
    </location>
</feature>
<evidence type="ECO:0000313" key="5">
    <source>
        <dbReference type="Proteomes" id="UP000298663"/>
    </source>
</evidence>
<dbReference type="PANTHER" id="PTHR11733:SF133">
    <property type="entry name" value="PHOSPHATE-REGULATING NEUTRAL ENDOPEPTIDASE PHEX"/>
    <property type="match status" value="1"/>
</dbReference>
<keyword evidence="5" id="KW-1185">Reference proteome</keyword>
<dbReference type="Gene3D" id="3.40.390.10">
    <property type="entry name" value="Collagenase (Catalytic Domain)"/>
    <property type="match status" value="1"/>
</dbReference>
<evidence type="ECO:0000313" key="4">
    <source>
        <dbReference type="EMBL" id="TKR76874.1"/>
    </source>
</evidence>
<dbReference type="SUPFAM" id="SSF55486">
    <property type="entry name" value="Metalloproteases ('zincins'), catalytic domain"/>
    <property type="match status" value="1"/>
</dbReference>
<organism evidence="4 5">
    <name type="scientific">Steinernema carpocapsae</name>
    <name type="common">Entomopathogenic nematode</name>
    <dbReference type="NCBI Taxonomy" id="34508"/>
    <lineage>
        <taxon>Eukaryota</taxon>
        <taxon>Metazoa</taxon>
        <taxon>Ecdysozoa</taxon>
        <taxon>Nematoda</taxon>
        <taxon>Chromadorea</taxon>
        <taxon>Rhabditida</taxon>
        <taxon>Tylenchina</taxon>
        <taxon>Panagrolaimomorpha</taxon>
        <taxon>Strongyloidoidea</taxon>
        <taxon>Steinernematidae</taxon>
        <taxon>Steinernema</taxon>
    </lineage>
</organism>
<dbReference type="Proteomes" id="UP000298663">
    <property type="component" value="Unassembled WGS sequence"/>
</dbReference>
<evidence type="ECO:0000256" key="1">
    <source>
        <dbReference type="SAM" id="MobiDB-lite"/>
    </source>
</evidence>
<dbReference type="InterPro" id="IPR018497">
    <property type="entry name" value="Peptidase_M13_C"/>
</dbReference>
<gene>
    <name evidence="4" type="ORF">L596_017948</name>
</gene>
<dbReference type="InterPro" id="IPR000718">
    <property type="entry name" value="Peptidase_M13"/>
</dbReference>
<feature type="compositionally biased region" description="Basic and acidic residues" evidence="1">
    <location>
        <begin position="637"/>
        <end position="649"/>
    </location>
</feature>
<name>A0A4U5N3M3_STECR</name>
<feature type="domain" description="Peptidase M13 C-terminal" evidence="3">
    <location>
        <begin position="374"/>
        <end position="576"/>
    </location>
</feature>
<dbReference type="Pfam" id="PF01431">
    <property type="entry name" value="Peptidase_M13"/>
    <property type="match status" value="1"/>
</dbReference>
<reference evidence="4 5" key="1">
    <citation type="journal article" date="2015" name="Genome Biol.">
        <title>Comparative genomics of Steinernema reveals deeply conserved gene regulatory networks.</title>
        <authorList>
            <person name="Dillman A.R."/>
            <person name="Macchietto M."/>
            <person name="Porter C.F."/>
            <person name="Rogers A."/>
            <person name="Williams B."/>
            <person name="Antoshechkin I."/>
            <person name="Lee M.M."/>
            <person name="Goodwin Z."/>
            <person name="Lu X."/>
            <person name="Lewis E.E."/>
            <person name="Goodrich-Blair H."/>
            <person name="Stock S.P."/>
            <person name="Adams B.J."/>
            <person name="Sternberg P.W."/>
            <person name="Mortazavi A."/>
        </authorList>
    </citation>
    <scope>NUCLEOTIDE SEQUENCE [LARGE SCALE GENOMIC DNA]</scope>
    <source>
        <strain evidence="4 5">ALL</strain>
    </source>
</reference>
<dbReference type="GO" id="GO:0004222">
    <property type="term" value="F:metalloendopeptidase activity"/>
    <property type="evidence" value="ECO:0007669"/>
    <property type="project" value="InterPro"/>
</dbReference>
<dbReference type="GO" id="GO:0016485">
    <property type="term" value="P:protein processing"/>
    <property type="evidence" value="ECO:0007669"/>
    <property type="project" value="TreeGrafter"/>
</dbReference>
<dbReference type="PANTHER" id="PTHR11733">
    <property type="entry name" value="ZINC METALLOPROTEASE FAMILY M13 NEPRILYSIN-RELATED"/>
    <property type="match status" value="1"/>
</dbReference>
<dbReference type="AlphaFoldDB" id="A0A4U5N3M3"/>
<feature type="chain" id="PRO_5020527023" description="Peptidase M13 C-terminal domain-containing protein" evidence="2">
    <location>
        <begin position="19"/>
        <end position="691"/>
    </location>
</feature>
<dbReference type="InterPro" id="IPR024079">
    <property type="entry name" value="MetalloPept_cat_dom_sf"/>
</dbReference>
<dbReference type="PROSITE" id="PS51885">
    <property type="entry name" value="NEPRILYSIN"/>
    <property type="match status" value="1"/>
</dbReference>
<sequence length="691" mass="78975">MKLWCLFVLHLLPVLSLASILDWFPWLGDPRKPLPDNACSDFSKYACGSSDQGFHVPYLTKLLTFGQRLLEDEDREIMEVGLQRDEVDDEVCDAEPSRFLRSQEQRELFKTDPEETGFWHGYGTVLGTFNSWIYAEISIKSRKISIYAIPKFMAMYPTSPDPAYRLGFKRGIMELLDPKKRFKEDEFELEFNVVQKIEGIWDEDFRLEQLKKEEGNESTLHLAMNRFAAPYSNPIMAKALLQVFPKMVYDQTKVTNAVKIAEEVLEEIGEEIDEISWLSPTTKANLKKMLSLDHITLGAPKSYLNASMLDKEIEFHRDFFQKINSSMPRILERFNLTEECGFYHMPWMFYVAGHSFQLQNEASHPDFHPSFASYFIPNAYNLRGDIMMTNAFMEPARDAENFTTLGFFGGILAHEIFHSFGVDLVDVEGVEELTSHSAYREGIRCLAEHYEGFGLETCGPEWDLGCLVHGMKPGGQQKVNEGFADVSAMRAIVRIVKKRHEWDVNRTRGRGLPTETLKSKLMDVFLGFGEFSCSSASSPWEEMASLDNDPHPRGSIRIKALLQQIPEFKQVYECTKEPVKQCDSFPREWLWKEASGMKTTTDKQADGIEPTTEADLASKSTGNNREEEADEATTPGRIRDNDLKVEKPPTEANVASEEEKDKNRTKNMTSESSSLVLLIFVMIYSVISFIL</sequence>
<comment type="caution">
    <text evidence="4">The sequence shown here is derived from an EMBL/GenBank/DDBJ whole genome shotgun (WGS) entry which is preliminary data.</text>
</comment>
<accession>A0A4U5N3M3</accession>
<evidence type="ECO:0000256" key="2">
    <source>
        <dbReference type="SAM" id="SignalP"/>
    </source>
</evidence>
<keyword evidence="2" id="KW-0732">Signal</keyword>
<protein>
    <recommendedName>
        <fullName evidence="3">Peptidase M13 C-terminal domain-containing protein</fullName>
    </recommendedName>
</protein>